<reference evidence="12" key="1">
    <citation type="submission" date="2020-06" db="EMBL/GenBank/DDBJ databases">
        <title>Draft genomic sequence of Geomonas sp. Red330.</title>
        <authorList>
            <person name="Itoh H."/>
            <person name="Zhenxing X."/>
            <person name="Ushijima N."/>
            <person name="Masuda Y."/>
            <person name="Shiratori Y."/>
            <person name="Senoo K."/>
        </authorList>
    </citation>
    <scope>NUCLEOTIDE SEQUENCE [LARGE SCALE GENOMIC DNA]</scope>
    <source>
        <strain evidence="12">Red330</strain>
    </source>
</reference>
<dbReference type="CDD" id="cd06582">
    <property type="entry name" value="TM_PBP1_LivH_like"/>
    <property type="match status" value="1"/>
</dbReference>
<dbReference type="GO" id="GO:0015808">
    <property type="term" value="P:L-alanine transport"/>
    <property type="evidence" value="ECO:0007669"/>
    <property type="project" value="TreeGrafter"/>
</dbReference>
<keyword evidence="4" id="KW-0997">Cell inner membrane</keyword>
<protein>
    <submittedName>
        <fullName evidence="11">Branched-chain amino acid ABC transporter permease</fullName>
    </submittedName>
</protein>
<comment type="similarity">
    <text evidence="9">Belongs to the binding-protein-dependent transport system permease family. LivHM subfamily.</text>
</comment>
<comment type="subcellular location">
    <subcellularLocation>
        <location evidence="1">Cell membrane</location>
        <topology evidence="1">Multi-pass membrane protein</topology>
    </subcellularLocation>
</comment>
<evidence type="ECO:0000256" key="10">
    <source>
        <dbReference type="SAM" id="Phobius"/>
    </source>
</evidence>
<evidence type="ECO:0000256" key="8">
    <source>
        <dbReference type="ARBA" id="ARBA00023136"/>
    </source>
</evidence>
<evidence type="ECO:0000256" key="7">
    <source>
        <dbReference type="ARBA" id="ARBA00022989"/>
    </source>
</evidence>
<dbReference type="PANTHER" id="PTHR11795">
    <property type="entry name" value="BRANCHED-CHAIN AMINO ACID TRANSPORT SYSTEM PERMEASE PROTEIN LIVH"/>
    <property type="match status" value="1"/>
</dbReference>
<feature type="transmembrane region" description="Helical" evidence="10">
    <location>
        <begin position="97"/>
        <end position="116"/>
    </location>
</feature>
<dbReference type="AlphaFoldDB" id="A0A6V8MIT7"/>
<accession>A0A6V8MIT7</accession>
<feature type="transmembrane region" description="Helical" evidence="10">
    <location>
        <begin position="230"/>
        <end position="261"/>
    </location>
</feature>
<keyword evidence="8 10" id="KW-0472">Membrane</keyword>
<dbReference type="InterPro" id="IPR052157">
    <property type="entry name" value="BCAA_transport_permease"/>
</dbReference>
<evidence type="ECO:0000313" key="12">
    <source>
        <dbReference type="Proteomes" id="UP000556026"/>
    </source>
</evidence>
<proteinExistence type="inferred from homology"/>
<dbReference type="PANTHER" id="PTHR11795:SF371">
    <property type="entry name" value="HIGH-AFFINITY BRANCHED-CHAIN AMINO ACID TRANSPORT SYSTEM PERMEASE PROTEIN LIVH"/>
    <property type="match status" value="1"/>
</dbReference>
<evidence type="ECO:0000256" key="9">
    <source>
        <dbReference type="ARBA" id="ARBA00037998"/>
    </source>
</evidence>
<evidence type="ECO:0000256" key="3">
    <source>
        <dbReference type="ARBA" id="ARBA00022475"/>
    </source>
</evidence>
<evidence type="ECO:0000256" key="2">
    <source>
        <dbReference type="ARBA" id="ARBA00022448"/>
    </source>
</evidence>
<dbReference type="InterPro" id="IPR001851">
    <property type="entry name" value="ABC_transp_permease"/>
</dbReference>
<dbReference type="GO" id="GO:1903806">
    <property type="term" value="P:L-isoleucine import across plasma membrane"/>
    <property type="evidence" value="ECO:0007669"/>
    <property type="project" value="TreeGrafter"/>
</dbReference>
<dbReference type="GO" id="GO:0042941">
    <property type="term" value="P:D-alanine transmembrane transport"/>
    <property type="evidence" value="ECO:0007669"/>
    <property type="project" value="TreeGrafter"/>
</dbReference>
<evidence type="ECO:0000256" key="6">
    <source>
        <dbReference type="ARBA" id="ARBA00022970"/>
    </source>
</evidence>
<dbReference type="EMBL" id="BLXX01000005">
    <property type="protein sequence ID" value="GFO59599.1"/>
    <property type="molecule type" value="Genomic_DNA"/>
</dbReference>
<dbReference type="GO" id="GO:0015190">
    <property type="term" value="F:L-leucine transmembrane transporter activity"/>
    <property type="evidence" value="ECO:0007669"/>
    <property type="project" value="TreeGrafter"/>
</dbReference>
<dbReference type="GO" id="GO:0005304">
    <property type="term" value="F:L-valine transmembrane transporter activity"/>
    <property type="evidence" value="ECO:0007669"/>
    <property type="project" value="TreeGrafter"/>
</dbReference>
<sequence>MIATAIQQLLNAAQLGAVYALIALGYTMVYGTIRLINFAHGDIFMLGGFVGFLLVSVIPGLPVAVMIPLAMFITAMIGVMIERVAYRKLRNAQRMSLVITALGVGIFLENLVRILVGPQARQIPAQLPNKVLKLGGGVVITEDKILVILISLALMVILWVFVNRTLIGTAMRAVADNRDAVQLMGVNLNLIIATTFAVGSALAAAGGIFFGQAYSIDPYMGIDLGWKAFIAAVIGGIGSIEGAVIGSFLLAGVEVLTVAYLSSNLKNGIAFGLLIILLLIRPNGIMGRAELKKV</sequence>
<evidence type="ECO:0000256" key="5">
    <source>
        <dbReference type="ARBA" id="ARBA00022692"/>
    </source>
</evidence>
<evidence type="ECO:0000256" key="4">
    <source>
        <dbReference type="ARBA" id="ARBA00022519"/>
    </source>
</evidence>
<feature type="transmembrane region" description="Helical" evidence="10">
    <location>
        <begin position="145"/>
        <end position="167"/>
    </location>
</feature>
<keyword evidence="6" id="KW-0029">Amino-acid transport</keyword>
<evidence type="ECO:0000313" key="11">
    <source>
        <dbReference type="EMBL" id="GFO59599.1"/>
    </source>
</evidence>
<evidence type="ECO:0000256" key="1">
    <source>
        <dbReference type="ARBA" id="ARBA00004651"/>
    </source>
</evidence>
<keyword evidence="7 10" id="KW-1133">Transmembrane helix</keyword>
<feature type="transmembrane region" description="Helical" evidence="10">
    <location>
        <begin position="268"/>
        <end position="286"/>
    </location>
</feature>
<comment type="caution">
    <text evidence="11">The sequence shown here is derived from an EMBL/GenBank/DDBJ whole genome shotgun (WGS) entry which is preliminary data.</text>
</comment>
<dbReference type="Proteomes" id="UP000556026">
    <property type="component" value="Unassembled WGS sequence"/>
</dbReference>
<name>A0A6V8MIT7_9BACT</name>
<dbReference type="Pfam" id="PF02653">
    <property type="entry name" value="BPD_transp_2"/>
    <property type="match status" value="1"/>
</dbReference>
<keyword evidence="2" id="KW-0813">Transport</keyword>
<keyword evidence="5 10" id="KW-0812">Transmembrane</keyword>
<feature type="transmembrane region" description="Helical" evidence="10">
    <location>
        <begin position="188"/>
        <end position="210"/>
    </location>
</feature>
<gene>
    <name evidence="11" type="ORF">GMST_19240</name>
</gene>
<dbReference type="RefSeq" id="WP_198424548.1">
    <property type="nucleotide sequence ID" value="NZ_BLXX01000005.1"/>
</dbReference>
<feature type="transmembrane region" description="Helical" evidence="10">
    <location>
        <begin position="12"/>
        <end position="31"/>
    </location>
</feature>
<dbReference type="GO" id="GO:0005886">
    <property type="term" value="C:plasma membrane"/>
    <property type="evidence" value="ECO:0007669"/>
    <property type="project" value="UniProtKB-SubCell"/>
</dbReference>
<organism evidence="11 12">
    <name type="scientific">Geomonas silvestris</name>
    <dbReference type="NCBI Taxonomy" id="2740184"/>
    <lineage>
        <taxon>Bacteria</taxon>
        <taxon>Pseudomonadati</taxon>
        <taxon>Thermodesulfobacteriota</taxon>
        <taxon>Desulfuromonadia</taxon>
        <taxon>Geobacterales</taxon>
        <taxon>Geobacteraceae</taxon>
        <taxon>Geomonas</taxon>
    </lineage>
</organism>
<keyword evidence="3" id="KW-1003">Cell membrane</keyword>
<dbReference type="GO" id="GO:0015192">
    <property type="term" value="F:L-phenylalanine transmembrane transporter activity"/>
    <property type="evidence" value="ECO:0007669"/>
    <property type="project" value="TreeGrafter"/>
</dbReference>
<dbReference type="GO" id="GO:0015188">
    <property type="term" value="F:L-isoleucine transmembrane transporter activity"/>
    <property type="evidence" value="ECO:0007669"/>
    <property type="project" value="TreeGrafter"/>
</dbReference>
<keyword evidence="12" id="KW-1185">Reference proteome</keyword>